<evidence type="ECO:0000313" key="4">
    <source>
        <dbReference type="Proteomes" id="UP000195402"/>
    </source>
</evidence>
<dbReference type="STRING" id="56857.A0A200PNJ7"/>
<proteinExistence type="predicted"/>
<evidence type="ECO:0000256" key="1">
    <source>
        <dbReference type="SAM" id="Phobius"/>
    </source>
</evidence>
<dbReference type="Pfam" id="PF25276">
    <property type="entry name" value="DUF7870"/>
    <property type="match status" value="1"/>
</dbReference>
<accession>A0A200PNJ7</accession>
<comment type="caution">
    <text evidence="3">The sequence shown here is derived from an EMBL/GenBank/DDBJ whole genome shotgun (WGS) entry which is preliminary data.</text>
</comment>
<organism evidence="3 4">
    <name type="scientific">Macleaya cordata</name>
    <name type="common">Five-seeded plume-poppy</name>
    <name type="synonym">Bocconia cordata</name>
    <dbReference type="NCBI Taxonomy" id="56857"/>
    <lineage>
        <taxon>Eukaryota</taxon>
        <taxon>Viridiplantae</taxon>
        <taxon>Streptophyta</taxon>
        <taxon>Embryophyta</taxon>
        <taxon>Tracheophyta</taxon>
        <taxon>Spermatophyta</taxon>
        <taxon>Magnoliopsida</taxon>
        <taxon>Ranunculales</taxon>
        <taxon>Papaveraceae</taxon>
        <taxon>Papaveroideae</taxon>
        <taxon>Macleaya</taxon>
    </lineage>
</organism>
<dbReference type="InParanoid" id="A0A200PNJ7"/>
<dbReference type="AlphaFoldDB" id="A0A200PNJ7"/>
<evidence type="ECO:0000313" key="3">
    <source>
        <dbReference type="EMBL" id="OUZ99786.1"/>
    </source>
</evidence>
<protein>
    <recommendedName>
        <fullName evidence="2">DUF7870 domain-containing protein</fullName>
    </recommendedName>
</protein>
<dbReference type="EMBL" id="MVGT01004390">
    <property type="protein sequence ID" value="OUZ99786.1"/>
    <property type="molecule type" value="Genomic_DNA"/>
</dbReference>
<dbReference type="OrthoDB" id="1919622at2759"/>
<name>A0A200PNJ7_MACCD</name>
<dbReference type="Proteomes" id="UP000195402">
    <property type="component" value="Unassembled WGS sequence"/>
</dbReference>
<reference evidence="3 4" key="1">
    <citation type="journal article" date="2017" name="Mol. Plant">
        <title>The Genome of Medicinal Plant Macleaya cordata Provides New Insights into Benzylisoquinoline Alkaloids Metabolism.</title>
        <authorList>
            <person name="Liu X."/>
            <person name="Liu Y."/>
            <person name="Huang P."/>
            <person name="Ma Y."/>
            <person name="Qing Z."/>
            <person name="Tang Q."/>
            <person name="Cao H."/>
            <person name="Cheng P."/>
            <person name="Zheng Y."/>
            <person name="Yuan Z."/>
            <person name="Zhou Y."/>
            <person name="Liu J."/>
            <person name="Tang Z."/>
            <person name="Zhuo Y."/>
            <person name="Zhang Y."/>
            <person name="Yu L."/>
            <person name="Huang J."/>
            <person name="Yang P."/>
            <person name="Peng Q."/>
            <person name="Zhang J."/>
            <person name="Jiang W."/>
            <person name="Zhang Z."/>
            <person name="Lin K."/>
            <person name="Ro D.K."/>
            <person name="Chen X."/>
            <person name="Xiong X."/>
            <person name="Shang Y."/>
            <person name="Huang S."/>
            <person name="Zeng J."/>
        </authorList>
    </citation>
    <scope>NUCLEOTIDE SEQUENCE [LARGE SCALE GENOMIC DNA]</scope>
    <source>
        <strain evidence="4">cv. BLH2017</strain>
        <tissue evidence="3">Root</tissue>
    </source>
</reference>
<dbReference type="InterPro" id="IPR057192">
    <property type="entry name" value="DUF7870"/>
</dbReference>
<keyword evidence="1" id="KW-0472">Membrane</keyword>
<dbReference type="OMA" id="WWELMNA"/>
<feature type="transmembrane region" description="Helical" evidence="1">
    <location>
        <begin position="41"/>
        <end position="62"/>
    </location>
</feature>
<keyword evidence="4" id="KW-1185">Reference proteome</keyword>
<keyword evidence="1" id="KW-1133">Transmembrane helix</keyword>
<sequence length="404" mass="45491">MMKFNPGFDSMNQIGFKHLPIGMISDNHLIIRIPNSRVLRVIARSILLALAILTFPWIGSFIGSSSNFVSESETQTGSSDSALLPMLFRDLTNEGLLKSGDKALFFSSGENINPQILIVNEMDLISSTDVDRQNSIPDNTFDFVFVSGFSTAQFTDRTLKTGGIVALRLSDNPSNTFQKPSNYRIVYLRRFESTFVALKKTGPADLSMNSQPKRRLFSFESEAKKAALNGLEGVLLEPPRSASAELKKHLKRTKYLPDILGDSLDGYPRRVFIDVGSTDKNGGSTAGWFERNYPTRNRNFEKYKIEMVSEENSNKEGVPQVGISDWLRKNVKEEEYVVMKAEAEVVEEMVNNKAINLVDELFLECKHQGQSGRKNKSRRAYWECLALYGRLTDEGVAVHQWWGS</sequence>
<dbReference type="PANTHER" id="PTHR33597">
    <property type="entry name" value="OS02G0760400 PROTEIN"/>
    <property type="match status" value="1"/>
</dbReference>
<feature type="domain" description="DUF7870" evidence="2">
    <location>
        <begin position="228"/>
        <end position="402"/>
    </location>
</feature>
<keyword evidence="1" id="KW-0812">Transmembrane</keyword>
<gene>
    <name evidence="3" type="ORF">BVC80_9065g61</name>
</gene>
<dbReference type="PANTHER" id="PTHR33597:SF11">
    <property type="entry name" value="OS07G0620600 PROTEIN"/>
    <property type="match status" value="1"/>
</dbReference>
<evidence type="ECO:0000259" key="2">
    <source>
        <dbReference type="Pfam" id="PF25276"/>
    </source>
</evidence>